<proteinExistence type="predicted"/>
<comment type="caution">
    <text evidence="3">The sequence shown here is derived from an EMBL/GenBank/DDBJ whole genome shotgun (WGS) entry which is preliminary data.</text>
</comment>
<accession>A0A8J5Y695</accession>
<organism evidence="3 4">
    <name type="scientific">Gossypium anomalum</name>
    <dbReference type="NCBI Taxonomy" id="47600"/>
    <lineage>
        <taxon>Eukaryota</taxon>
        <taxon>Viridiplantae</taxon>
        <taxon>Streptophyta</taxon>
        <taxon>Embryophyta</taxon>
        <taxon>Tracheophyta</taxon>
        <taxon>Spermatophyta</taxon>
        <taxon>Magnoliopsida</taxon>
        <taxon>eudicotyledons</taxon>
        <taxon>Gunneridae</taxon>
        <taxon>Pentapetalae</taxon>
        <taxon>rosids</taxon>
        <taxon>malvids</taxon>
        <taxon>Malvales</taxon>
        <taxon>Malvaceae</taxon>
        <taxon>Malvoideae</taxon>
        <taxon>Gossypium</taxon>
    </lineage>
</organism>
<name>A0A8J5Y695_9ROSI</name>
<sequence>MDENGKVRPNCANAANPYHVCGAYCLEKIADGKGYKEKDKKILDNRYGIKEVVRNKRTDDGGRSQPNCPKALNPYHECNDNCTQRSSKANIQGVRKESDNQNGIKQSELRKKKGGEGRVHQNCGKASNPYHECDENCFNRIAEAKKESDIRNVIKRGQLRKRRMSREQRTPLERIKIIFPPLNGDGMEYWSLLIVGSKFIDDSRSFDRKKKGSESQPKSPRALEITPALGAIYHGDPNSLQSHLYREKLEAENAESFSSFEQHPEEICSQEQSFDKAQIQYSQPLPMSGKIMSPGDTATKSKGEKIQISPKVSSHASTEDGREDVTSSAFSFTGTTQALEESDKEDNKSIISESCVSVGKYRVKESISSTLQSIFDKYGDIAANCQLESASMRAYYLECLCAVVQELQSTPFNELTKSKVKEIFAVLKDVESANIDVSWLRALLNEISEAINLASQRQTFEAKKVKYESSLESVKKELESRMENLSQKEKEAADAREQVAEIKARLDDMEHECSQLDKTISSVASINEKFQGKSLVDDLL</sequence>
<dbReference type="OrthoDB" id="1506770at2759"/>
<protein>
    <recommendedName>
        <fullName evidence="5">Phospholipase-like protein</fullName>
    </recommendedName>
</protein>
<keyword evidence="4" id="KW-1185">Reference proteome</keyword>
<dbReference type="Proteomes" id="UP000701853">
    <property type="component" value="Chromosome 12"/>
</dbReference>
<evidence type="ECO:0000313" key="4">
    <source>
        <dbReference type="Proteomes" id="UP000701853"/>
    </source>
</evidence>
<dbReference type="PANTHER" id="PTHR35358:SF7">
    <property type="entry name" value="EXPRESSED PROTEIN"/>
    <property type="match status" value="1"/>
</dbReference>
<evidence type="ECO:0000256" key="1">
    <source>
        <dbReference type="SAM" id="Coils"/>
    </source>
</evidence>
<evidence type="ECO:0008006" key="5">
    <source>
        <dbReference type="Google" id="ProtNLM"/>
    </source>
</evidence>
<dbReference type="AlphaFoldDB" id="A0A8J5Y695"/>
<feature type="coiled-coil region" evidence="1">
    <location>
        <begin position="457"/>
        <end position="519"/>
    </location>
</feature>
<feature type="region of interest" description="Disordered" evidence="2">
    <location>
        <begin position="294"/>
        <end position="329"/>
    </location>
</feature>
<evidence type="ECO:0000313" key="3">
    <source>
        <dbReference type="EMBL" id="KAG8474252.1"/>
    </source>
</evidence>
<dbReference type="EMBL" id="JAHUZN010000012">
    <property type="protein sequence ID" value="KAG8474252.1"/>
    <property type="molecule type" value="Genomic_DNA"/>
</dbReference>
<keyword evidence="1" id="KW-0175">Coiled coil</keyword>
<reference evidence="3 4" key="1">
    <citation type="journal article" date="2021" name="bioRxiv">
        <title>The Gossypium anomalum genome as a resource for cotton improvement and evolutionary analysis of hybrid incompatibility.</title>
        <authorList>
            <person name="Grover C.E."/>
            <person name="Yuan D."/>
            <person name="Arick M.A."/>
            <person name="Miller E.R."/>
            <person name="Hu G."/>
            <person name="Peterson D.G."/>
            <person name="Wendel J.F."/>
            <person name="Udall J.A."/>
        </authorList>
    </citation>
    <scope>NUCLEOTIDE SEQUENCE [LARGE SCALE GENOMIC DNA]</scope>
    <source>
        <strain evidence="3">JFW-Udall</strain>
        <tissue evidence="3">Leaf</tissue>
    </source>
</reference>
<dbReference type="InterPro" id="IPR007942">
    <property type="entry name" value="PLipase-like"/>
</dbReference>
<dbReference type="Pfam" id="PF05278">
    <property type="entry name" value="PEARLI-4"/>
    <property type="match status" value="1"/>
</dbReference>
<dbReference type="PANTHER" id="PTHR35358">
    <property type="entry name" value="OS06G0711100 PROTEIN"/>
    <property type="match status" value="1"/>
</dbReference>
<gene>
    <name evidence="3" type="ORF">CXB51_033947</name>
</gene>
<evidence type="ECO:0000256" key="2">
    <source>
        <dbReference type="SAM" id="MobiDB-lite"/>
    </source>
</evidence>